<dbReference type="AlphaFoldDB" id="A0A7R7XZR5"/>
<evidence type="ECO:0008006" key="5">
    <source>
        <dbReference type="Google" id="ProtNLM"/>
    </source>
</evidence>
<evidence type="ECO:0000256" key="2">
    <source>
        <dbReference type="SAM" id="Phobius"/>
    </source>
</evidence>
<evidence type="ECO:0000256" key="1">
    <source>
        <dbReference type="SAM" id="MobiDB-lite"/>
    </source>
</evidence>
<dbReference type="PROSITE" id="PS51257">
    <property type="entry name" value="PROKAR_LIPOPROTEIN"/>
    <property type="match status" value="1"/>
</dbReference>
<dbReference type="EMBL" id="AP024449">
    <property type="protein sequence ID" value="BCS29624.1"/>
    <property type="molecule type" value="Genomic_DNA"/>
</dbReference>
<keyword evidence="2" id="KW-1133">Transmembrane helix</keyword>
<feature type="region of interest" description="Disordered" evidence="1">
    <location>
        <begin position="276"/>
        <end position="295"/>
    </location>
</feature>
<feature type="compositionally biased region" description="Low complexity" evidence="1">
    <location>
        <begin position="201"/>
        <end position="227"/>
    </location>
</feature>
<gene>
    <name evidence="3" type="ORF">APUU_71194A</name>
</gene>
<dbReference type="OrthoDB" id="5215637at2759"/>
<evidence type="ECO:0000313" key="3">
    <source>
        <dbReference type="EMBL" id="BCS29624.1"/>
    </source>
</evidence>
<dbReference type="RefSeq" id="XP_041561810.1">
    <property type="nucleotide sequence ID" value="XM_041696151.1"/>
</dbReference>
<proteinExistence type="predicted"/>
<dbReference type="KEGG" id="apuu:APUU_71194A"/>
<evidence type="ECO:0000313" key="4">
    <source>
        <dbReference type="Proteomes" id="UP000654913"/>
    </source>
</evidence>
<feature type="region of interest" description="Disordered" evidence="1">
    <location>
        <begin position="201"/>
        <end position="238"/>
    </location>
</feature>
<keyword evidence="2" id="KW-0812">Transmembrane</keyword>
<reference evidence="3" key="2">
    <citation type="submission" date="2021-02" db="EMBL/GenBank/DDBJ databases">
        <title>Aspergillus puulaauensis MK2 genome sequence.</title>
        <authorList>
            <person name="Futagami T."/>
            <person name="Mori K."/>
            <person name="Kadooka C."/>
            <person name="Tanaka T."/>
        </authorList>
    </citation>
    <scope>NUCLEOTIDE SEQUENCE</scope>
    <source>
        <strain evidence="3">MK2</strain>
    </source>
</reference>
<accession>A0A7R7XZR5</accession>
<protein>
    <recommendedName>
        <fullName evidence="5">Mid2 domain-containing protein</fullName>
    </recommendedName>
</protein>
<keyword evidence="4" id="KW-1185">Reference proteome</keyword>
<keyword evidence="2" id="KW-0472">Membrane</keyword>
<sequence>MALACRKAGLEALFLFLAGSSCLLLSSCSPLEALTSSGHTSKMPGRAPFPVRLVLLLYTALLVSQSTATCFFPSGDEAPDDVQCEPGDDSACCGKGAICLDNGLCLSQEQPFGISRGSCTDDKFETGKCTQHCTDVQMETGVAIVLYNVTETSDILYCCNSIVNRPEEEFPACDSGEPFTIESGKFMPGVALLEGYVKASDANNSSSSSSDSDSNSNSSDTNTTSCSDIKDTQDAGSSNNDVAIGAGVGVPLGVIALVSIAWALYERSQRKKLLQSTPPTITTVGPFPAENKPWAHHELPSTNQVAAELPSPPVDR</sequence>
<reference evidence="3" key="1">
    <citation type="submission" date="2021-01" db="EMBL/GenBank/DDBJ databases">
        <authorList>
            <consortium name="Aspergillus puulaauensis MK2 genome sequencing consortium"/>
            <person name="Kazuki M."/>
            <person name="Futagami T."/>
        </authorList>
    </citation>
    <scope>NUCLEOTIDE SEQUENCE</scope>
    <source>
        <strain evidence="3">MK2</strain>
    </source>
</reference>
<feature type="transmembrane region" description="Helical" evidence="2">
    <location>
        <begin position="242"/>
        <end position="265"/>
    </location>
</feature>
<dbReference type="Proteomes" id="UP000654913">
    <property type="component" value="Chromosome 7"/>
</dbReference>
<dbReference type="GeneID" id="64979621"/>
<name>A0A7R7XZR5_9EURO</name>
<organism evidence="3 4">
    <name type="scientific">Aspergillus puulaauensis</name>
    <dbReference type="NCBI Taxonomy" id="1220207"/>
    <lineage>
        <taxon>Eukaryota</taxon>
        <taxon>Fungi</taxon>
        <taxon>Dikarya</taxon>
        <taxon>Ascomycota</taxon>
        <taxon>Pezizomycotina</taxon>
        <taxon>Eurotiomycetes</taxon>
        <taxon>Eurotiomycetidae</taxon>
        <taxon>Eurotiales</taxon>
        <taxon>Aspergillaceae</taxon>
        <taxon>Aspergillus</taxon>
    </lineage>
</organism>